<evidence type="ECO:0000256" key="5">
    <source>
        <dbReference type="ARBA" id="ARBA00023172"/>
    </source>
</evidence>
<organism evidence="8">
    <name type="scientific">Candidatus Enterococcus mansonii</name>
    <dbReference type="NCBI Taxonomy" id="1834181"/>
    <lineage>
        <taxon>Bacteria</taxon>
        <taxon>Bacillati</taxon>
        <taxon>Bacillota</taxon>
        <taxon>Bacilli</taxon>
        <taxon>Lactobacillales</taxon>
        <taxon>Enterococcaceae</taxon>
        <taxon>Enterococcus</taxon>
    </lineage>
</organism>
<evidence type="ECO:0000256" key="3">
    <source>
        <dbReference type="ARBA" id="ARBA00022578"/>
    </source>
</evidence>
<keyword evidence="6" id="KW-0814">Transposable element</keyword>
<evidence type="ECO:0000256" key="4">
    <source>
        <dbReference type="ARBA" id="ARBA00023125"/>
    </source>
</evidence>
<evidence type="ECO:0000313" key="9">
    <source>
        <dbReference type="Proteomes" id="UP000195139"/>
    </source>
</evidence>
<comment type="similarity">
    <text evidence="2 6">Belongs to the transposase mutator family.</text>
</comment>
<keyword evidence="5 6" id="KW-0233">DNA recombination</keyword>
<dbReference type="OrthoDB" id="9779930at2"/>
<dbReference type="RefSeq" id="WP_086331302.1">
    <property type="nucleotide sequence ID" value="NZ_NGLE02000001.1"/>
</dbReference>
<evidence type="ECO:0000256" key="6">
    <source>
        <dbReference type="RuleBase" id="RU365089"/>
    </source>
</evidence>
<dbReference type="EMBL" id="NGLE01000003">
    <property type="protein sequence ID" value="OTO08162.1"/>
    <property type="molecule type" value="Genomic_DNA"/>
</dbReference>
<name>A0A242CEG0_9ENTE</name>
<dbReference type="InterPro" id="IPR001207">
    <property type="entry name" value="Transposase_mutator"/>
</dbReference>
<dbReference type="GO" id="GO:0006313">
    <property type="term" value="P:DNA transposition"/>
    <property type="evidence" value="ECO:0007669"/>
    <property type="project" value="UniProtKB-UniRule"/>
</dbReference>
<evidence type="ECO:0000256" key="1">
    <source>
        <dbReference type="ARBA" id="ARBA00002190"/>
    </source>
</evidence>
<accession>A0A242CEG0</accession>
<dbReference type="PANTHER" id="PTHR33217">
    <property type="entry name" value="TRANSPOSASE FOR INSERTION SEQUENCE ELEMENT IS1081"/>
    <property type="match status" value="1"/>
</dbReference>
<sequence>MARQKRDPKTVELAKTILESYNPENVDDMQDALKDIFGPLFEQMLQGEMTHHLGYDIHSKQEKETNNRRNGFGSKKVKTSFGEVPIDVPRDREATFEPELIKKRERDVSAIESKVLSMYARGMSQRDIAHTIDDIYGFSISHEMISTITDSVLPELEEWQNRPLAKCYAFVFVDCMYVTLRENYEVKEYAVYTILGYDLKGKKDILGLWLNETESKNRWMQIFDELNSRGVQDIFFMSMDGVSGLEDGAKSIFPKVIVQRCIVHLVRNALRYVPYKDYKEFSREMKKFYGAPSLKACQSAFDAFQKRWSHYSGAVEVWKRNFSHVEQLYDYGSAVCKIMYTTNAVESIHYSFRKVTKKGAFPNETALLKLLYLRATELEKKWTAGFIPNWPMVLNQLMANEQFSERINTYSLYIS</sequence>
<proteinExistence type="inferred from homology"/>
<dbReference type="Pfam" id="PF00872">
    <property type="entry name" value="Transposase_mut"/>
    <property type="match status" value="1"/>
</dbReference>
<dbReference type="AlphaFoldDB" id="A0A242CEG0"/>
<keyword evidence="4 6" id="KW-0238">DNA-binding</keyword>
<reference evidence="8" key="1">
    <citation type="submission" date="2017-05" db="EMBL/GenBank/DDBJ databases">
        <title>The Genome Sequence of Enterococcus sp. 4G2_DIV0659.</title>
        <authorList>
            <consortium name="The Broad Institute Genomics Platform"/>
            <consortium name="The Broad Institute Genomic Center for Infectious Diseases"/>
            <person name="Earl A."/>
            <person name="Manson A."/>
            <person name="Schwartman J."/>
            <person name="Gilmore M."/>
            <person name="Abouelleil A."/>
            <person name="Cao P."/>
            <person name="Chapman S."/>
            <person name="Cusick C."/>
            <person name="Shea T."/>
            <person name="Young S."/>
            <person name="Neafsey D."/>
            <person name="Nusbaum C."/>
            <person name="Birren B."/>
        </authorList>
    </citation>
    <scope>NUCLEOTIDE SEQUENCE [LARGE SCALE GENOMIC DNA]</scope>
    <source>
        <strain evidence="8">4G2_DIV0659</strain>
    </source>
</reference>
<evidence type="ECO:0000256" key="2">
    <source>
        <dbReference type="ARBA" id="ARBA00010961"/>
    </source>
</evidence>
<dbReference type="NCBIfam" id="NF033543">
    <property type="entry name" value="transpos_IS256"/>
    <property type="match status" value="1"/>
</dbReference>
<comment type="function">
    <text evidence="1 6">Required for the transposition of the insertion element.</text>
</comment>
<dbReference type="Proteomes" id="UP000195139">
    <property type="component" value="Unassembled WGS sequence"/>
</dbReference>
<gene>
    <name evidence="7" type="ORF">A5880_001001</name>
    <name evidence="8" type="ORF">A5880_002432</name>
</gene>
<dbReference type="GO" id="GO:0003677">
    <property type="term" value="F:DNA binding"/>
    <property type="evidence" value="ECO:0007669"/>
    <property type="project" value="UniProtKB-UniRule"/>
</dbReference>
<dbReference type="GO" id="GO:0004803">
    <property type="term" value="F:transposase activity"/>
    <property type="evidence" value="ECO:0007669"/>
    <property type="project" value="UniProtKB-UniRule"/>
</dbReference>
<reference evidence="7 9" key="2">
    <citation type="submission" date="2018-07" db="EMBL/GenBank/DDBJ databases">
        <title>The Genome Sequence of Enterococcus sp. DIV0659b.</title>
        <authorList>
            <consortium name="The Broad Institute Genomics Platform"/>
            <consortium name="The Broad Institute Genomic Center for Infectious Diseases"/>
            <person name="Earl A."/>
            <person name="Manson A."/>
            <person name="Schwartman J."/>
            <person name="Gilmore M."/>
            <person name="Abouelleil A."/>
            <person name="Cao P."/>
            <person name="Chapman S."/>
            <person name="Cusick C."/>
            <person name="Shea T."/>
            <person name="Young S."/>
            <person name="Neafsey D."/>
            <person name="Nusbaum C."/>
            <person name="Birren B."/>
        </authorList>
    </citation>
    <scope>NUCLEOTIDE SEQUENCE [LARGE SCALE GENOMIC DNA]</scope>
    <source>
        <strain evidence="7 9">4G2_DIV0659</strain>
    </source>
</reference>
<evidence type="ECO:0000313" key="7">
    <source>
        <dbReference type="EMBL" id="MEI5993454.1"/>
    </source>
</evidence>
<dbReference type="EMBL" id="NGLE02000001">
    <property type="protein sequence ID" value="MEI5993454.1"/>
    <property type="molecule type" value="Genomic_DNA"/>
</dbReference>
<comment type="caution">
    <text evidence="8">The sequence shown here is derived from an EMBL/GenBank/DDBJ whole genome shotgun (WGS) entry which is preliminary data.</text>
</comment>
<dbReference type="PANTHER" id="PTHR33217:SF8">
    <property type="entry name" value="MUTATOR FAMILY TRANSPOSASE"/>
    <property type="match status" value="1"/>
</dbReference>
<keyword evidence="3 6" id="KW-0815">Transposition</keyword>
<evidence type="ECO:0000313" key="8">
    <source>
        <dbReference type="EMBL" id="OTO08162.1"/>
    </source>
</evidence>
<keyword evidence="9" id="KW-1185">Reference proteome</keyword>
<protein>
    <recommendedName>
        <fullName evidence="6">Mutator family transposase</fullName>
    </recommendedName>
</protein>